<evidence type="ECO:0000313" key="2">
    <source>
        <dbReference type="EMBL" id="MPN02728.1"/>
    </source>
</evidence>
<comment type="caution">
    <text evidence="2">The sequence shown here is derived from an EMBL/GenBank/DDBJ whole genome shotgun (WGS) entry which is preliminary data.</text>
</comment>
<evidence type="ECO:0000256" key="1">
    <source>
        <dbReference type="SAM" id="MobiDB-lite"/>
    </source>
</evidence>
<organism evidence="2">
    <name type="scientific">bioreactor metagenome</name>
    <dbReference type="NCBI Taxonomy" id="1076179"/>
    <lineage>
        <taxon>unclassified sequences</taxon>
        <taxon>metagenomes</taxon>
        <taxon>ecological metagenomes</taxon>
    </lineage>
</organism>
<proteinExistence type="predicted"/>
<sequence>MAQQVHQHDRRDAGKYRRPEHDTVLDLGNEQKDEHRNQDVVHHNRRQSDALSGHRAYSRANNPS</sequence>
<reference evidence="2" key="1">
    <citation type="submission" date="2019-08" db="EMBL/GenBank/DDBJ databases">
        <authorList>
            <person name="Kucharzyk K."/>
            <person name="Murdoch R.W."/>
            <person name="Higgins S."/>
            <person name="Loffler F."/>
        </authorList>
    </citation>
    <scope>NUCLEOTIDE SEQUENCE</scope>
</reference>
<protein>
    <submittedName>
        <fullName evidence="2">Uncharacterized protein</fullName>
    </submittedName>
</protein>
<feature type="region of interest" description="Disordered" evidence="1">
    <location>
        <begin position="1"/>
        <end position="64"/>
    </location>
</feature>
<dbReference type="EMBL" id="VSSQ01048679">
    <property type="protein sequence ID" value="MPN02728.1"/>
    <property type="molecule type" value="Genomic_DNA"/>
</dbReference>
<accession>A0A645EL43</accession>
<gene>
    <name evidence="2" type="ORF">SDC9_149944</name>
</gene>
<feature type="compositionally biased region" description="Basic and acidic residues" evidence="1">
    <location>
        <begin position="1"/>
        <end position="48"/>
    </location>
</feature>
<dbReference type="AlphaFoldDB" id="A0A645EL43"/>
<name>A0A645EL43_9ZZZZ</name>